<comment type="caution">
    <text evidence="5">The sequence shown here is derived from an EMBL/GenBank/DDBJ whole genome shotgun (WGS) entry which is preliminary data.</text>
</comment>
<dbReference type="EMBL" id="JANFLP010000008">
    <property type="protein sequence ID" value="MCQ1949967.1"/>
    <property type="molecule type" value="Genomic_DNA"/>
</dbReference>
<keyword evidence="2" id="KW-0808">Transferase</keyword>
<evidence type="ECO:0000256" key="1">
    <source>
        <dbReference type="ARBA" id="ARBA00022603"/>
    </source>
</evidence>
<gene>
    <name evidence="5" type="ORF">NNX28_08515</name>
</gene>
<dbReference type="Gene3D" id="3.40.50.150">
    <property type="entry name" value="Vaccinia Virus protein VP39"/>
    <property type="match status" value="1"/>
</dbReference>
<sequence>MLYKPASWKTNEDIVREWDAIAVQRLDQIDSGRDSSFTNILAPMMLRAVSEGVQSSVLDLGCGSGTLTEMMAERATRVTGVDPSSKNIELATQHHSPPNVNYVCATAEAFNNEMSVGFDVVVANMVLMDVVDLAGFLGAAFRNLNPGGRFFATIANPDLWPEYWGYESAPWFDRRSETPIEGPFVISEERSKLVTTHIHRPVRSYREAFAAIGFEETNIVELLAPSLSSLDNDVPEMLPRFLFISAVRSGFEPGV</sequence>
<dbReference type="Pfam" id="PF08241">
    <property type="entry name" value="Methyltransf_11"/>
    <property type="match status" value="1"/>
</dbReference>
<dbReference type="CDD" id="cd02440">
    <property type="entry name" value="AdoMet_MTases"/>
    <property type="match status" value="1"/>
</dbReference>
<evidence type="ECO:0000256" key="3">
    <source>
        <dbReference type="ARBA" id="ARBA00022691"/>
    </source>
</evidence>
<dbReference type="RefSeq" id="WP_255865628.1">
    <property type="nucleotide sequence ID" value="NZ_CP104263.1"/>
</dbReference>
<protein>
    <submittedName>
        <fullName evidence="5">Methyltransferase domain-containing protein</fullName>
    </submittedName>
</protein>
<dbReference type="PANTHER" id="PTHR43464:SF19">
    <property type="entry name" value="UBIQUINONE BIOSYNTHESIS O-METHYLTRANSFERASE, MITOCHONDRIAL"/>
    <property type="match status" value="1"/>
</dbReference>
<dbReference type="GO" id="GO:0032259">
    <property type="term" value="P:methylation"/>
    <property type="evidence" value="ECO:0007669"/>
    <property type="project" value="UniProtKB-KW"/>
</dbReference>
<evidence type="ECO:0000313" key="6">
    <source>
        <dbReference type="Proteomes" id="UP001206924"/>
    </source>
</evidence>
<evidence type="ECO:0000259" key="4">
    <source>
        <dbReference type="Pfam" id="PF08241"/>
    </source>
</evidence>
<dbReference type="GO" id="GO:0008168">
    <property type="term" value="F:methyltransferase activity"/>
    <property type="evidence" value="ECO:0007669"/>
    <property type="project" value="UniProtKB-KW"/>
</dbReference>
<dbReference type="SUPFAM" id="SSF53335">
    <property type="entry name" value="S-adenosyl-L-methionine-dependent methyltransferases"/>
    <property type="match status" value="1"/>
</dbReference>
<dbReference type="Proteomes" id="UP001206924">
    <property type="component" value="Unassembled WGS sequence"/>
</dbReference>
<organism evidence="5 6">
    <name type="scientific">Arthrobacter jinronghuae</name>
    <dbReference type="NCBI Taxonomy" id="2964609"/>
    <lineage>
        <taxon>Bacteria</taxon>
        <taxon>Bacillati</taxon>
        <taxon>Actinomycetota</taxon>
        <taxon>Actinomycetes</taxon>
        <taxon>Micrococcales</taxon>
        <taxon>Micrococcaceae</taxon>
        <taxon>Arthrobacter</taxon>
    </lineage>
</organism>
<keyword evidence="6" id="KW-1185">Reference proteome</keyword>
<evidence type="ECO:0000256" key="2">
    <source>
        <dbReference type="ARBA" id="ARBA00022679"/>
    </source>
</evidence>
<dbReference type="PANTHER" id="PTHR43464">
    <property type="entry name" value="METHYLTRANSFERASE"/>
    <property type="match status" value="1"/>
</dbReference>
<accession>A0ABT1NQT3</accession>
<keyword evidence="3" id="KW-0949">S-adenosyl-L-methionine</keyword>
<reference evidence="5 6" key="1">
    <citation type="submission" date="2022-07" db="EMBL/GenBank/DDBJ databases">
        <title>Novel species in genus Arthrobacter.</title>
        <authorList>
            <person name="Liu Y."/>
        </authorList>
    </citation>
    <scope>NUCLEOTIDE SEQUENCE [LARGE SCALE GENOMIC DNA]</scope>
    <source>
        <strain evidence="6">zg-Y859</strain>
    </source>
</reference>
<proteinExistence type="predicted"/>
<keyword evidence="1 5" id="KW-0489">Methyltransferase</keyword>
<feature type="domain" description="Methyltransferase type 11" evidence="4">
    <location>
        <begin position="58"/>
        <end position="151"/>
    </location>
</feature>
<name>A0ABT1NQT3_9MICC</name>
<evidence type="ECO:0000313" key="5">
    <source>
        <dbReference type="EMBL" id="MCQ1949967.1"/>
    </source>
</evidence>
<dbReference type="InterPro" id="IPR029063">
    <property type="entry name" value="SAM-dependent_MTases_sf"/>
</dbReference>
<dbReference type="InterPro" id="IPR013216">
    <property type="entry name" value="Methyltransf_11"/>
</dbReference>